<dbReference type="RefSeq" id="WP_373654569.1">
    <property type="nucleotide sequence ID" value="NZ_JBGUAW010000002.1"/>
</dbReference>
<dbReference type="InterPro" id="IPR006016">
    <property type="entry name" value="UspA"/>
</dbReference>
<dbReference type="Proteomes" id="UP001575181">
    <property type="component" value="Unassembled WGS sequence"/>
</dbReference>
<sequence>MSGVRRILVATDFSAQAERAARRAMALAPADGTIHLLFVLPTGLLERIREVLGMADGDAARRAALAQAEERMEALRARLGAGFAGTLSASVEEGHPKLAISEYARAHGFDLVVAGAFGEGGNERLLSGVTAQKVVRSADRPVLLVRSEDHPGRAYRRVLVAVDFSEASRKALQWALDLCPEATVYVLHVFELPFEGTFDLEAMPWEVAERYRQVGHEQSREGLERFLAAFDGQRCRPLVRQGNPARVILGQAESQEVDLVAVGSRGLGPWTESLLGSVNVHLMQRCTCDLLTVRP</sequence>
<dbReference type="InterPro" id="IPR006015">
    <property type="entry name" value="Universal_stress_UspA"/>
</dbReference>
<comment type="similarity">
    <text evidence="1">Belongs to the universal stress protein A family.</text>
</comment>
<evidence type="ECO:0000256" key="1">
    <source>
        <dbReference type="ARBA" id="ARBA00008791"/>
    </source>
</evidence>
<evidence type="ECO:0000313" key="4">
    <source>
        <dbReference type="Proteomes" id="UP001575181"/>
    </source>
</evidence>
<dbReference type="CDD" id="cd00293">
    <property type="entry name" value="USP-like"/>
    <property type="match status" value="1"/>
</dbReference>
<dbReference type="InterPro" id="IPR014729">
    <property type="entry name" value="Rossmann-like_a/b/a_fold"/>
</dbReference>
<keyword evidence="4" id="KW-1185">Reference proteome</keyword>
<feature type="domain" description="UspA" evidence="2">
    <location>
        <begin position="4"/>
        <end position="146"/>
    </location>
</feature>
<dbReference type="SUPFAM" id="SSF52402">
    <property type="entry name" value="Adenine nucleotide alpha hydrolases-like"/>
    <property type="match status" value="2"/>
</dbReference>
<evidence type="ECO:0000259" key="2">
    <source>
        <dbReference type="Pfam" id="PF00582"/>
    </source>
</evidence>
<dbReference type="PANTHER" id="PTHR46268">
    <property type="entry name" value="STRESS RESPONSE PROTEIN NHAX"/>
    <property type="match status" value="1"/>
</dbReference>
<accession>A0ABV4TR35</accession>
<reference evidence="3 4" key="1">
    <citation type="submission" date="2024-08" db="EMBL/GenBank/DDBJ databases">
        <title>Whole-genome sequencing of halo(alkali)philic microorganisms from hypersaline lakes.</title>
        <authorList>
            <person name="Sorokin D.Y."/>
            <person name="Merkel A.Y."/>
            <person name="Messina E."/>
            <person name="Yakimov M."/>
        </authorList>
    </citation>
    <scope>NUCLEOTIDE SEQUENCE [LARGE SCALE GENOMIC DNA]</scope>
    <source>
        <strain evidence="3 4">Cl-TMA</strain>
    </source>
</reference>
<dbReference type="PRINTS" id="PR01438">
    <property type="entry name" value="UNVRSLSTRESS"/>
</dbReference>
<protein>
    <submittedName>
        <fullName evidence="3">Universal stress protein</fullName>
    </submittedName>
</protein>
<proteinExistence type="inferred from homology"/>
<evidence type="ECO:0000313" key="3">
    <source>
        <dbReference type="EMBL" id="MFA9459782.1"/>
    </source>
</evidence>
<gene>
    <name evidence="3" type="ORF">ACERLL_02945</name>
</gene>
<dbReference type="Gene3D" id="3.40.50.620">
    <property type="entry name" value="HUPs"/>
    <property type="match status" value="2"/>
</dbReference>
<dbReference type="CDD" id="cd23659">
    <property type="entry name" value="USP_At3g01520-like"/>
    <property type="match status" value="1"/>
</dbReference>
<organism evidence="3 4">
    <name type="scientific">Thiohalorhabdus methylotrophus</name>
    <dbReference type="NCBI Taxonomy" id="3242694"/>
    <lineage>
        <taxon>Bacteria</taxon>
        <taxon>Pseudomonadati</taxon>
        <taxon>Pseudomonadota</taxon>
        <taxon>Gammaproteobacteria</taxon>
        <taxon>Thiohalorhabdales</taxon>
        <taxon>Thiohalorhabdaceae</taxon>
        <taxon>Thiohalorhabdus</taxon>
    </lineage>
</organism>
<name>A0ABV4TR35_9GAMM</name>
<comment type="caution">
    <text evidence="3">The sequence shown here is derived from an EMBL/GenBank/DDBJ whole genome shotgun (WGS) entry which is preliminary data.</text>
</comment>
<dbReference type="PANTHER" id="PTHR46268:SF6">
    <property type="entry name" value="UNIVERSAL STRESS PROTEIN UP12"/>
    <property type="match status" value="1"/>
</dbReference>
<dbReference type="Pfam" id="PF00582">
    <property type="entry name" value="Usp"/>
    <property type="match status" value="2"/>
</dbReference>
<dbReference type="EMBL" id="JBGUAW010000002">
    <property type="protein sequence ID" value="MFA9459782.1"/>
    <property type="molecule type" value="Genomic_DNA"/>
</dbReference>
<feature type="domain" description="UspA" evidence="2">
    <location>
        <begin position="155"/>
        <end position="294"/>
    </location>
</feature>